<proteinExistence type="inferred from homology"/>
<comment type="caution">
    <text evidence="5">The sequence shown here is derived from an EMBL/GenBank/DDBJ whole genome shotgun (WGS) entry which is preliminary data.</text>
</comment>
<dbReference type="PANTHER" id="PTHR43300:SF11">
    <property type="entry name" value="ACETYLTRANSFERASE RV3034C-RELATED"/>
    <property type="match status" value="1"/>
</dbReference>
<dbReference type="PANTHER" id="PTHR43300">
    <property type="entry name" value="ACETYLTRANSFERASE"/>
    <property type="match status" value="1"/>
</dbReference>
<keyword evidence="3" id="KW-0677">Repeat</keyword>
<dbReference type="InterPro" id="IPR011004">
    <property type="entry name" value="Trimer_LpxA-like_sf"/>
</dbReference>
<accession>A0ABW3RMP5</accession>
<gene>
    <name evidence="5" type="ORF">ACFQ2C_12770</name>
</gene>
<comment type="similarity">
    <text evidence="1">Belongs to the transferase hexapeptide repeat family.</text>
</comment>
<dbReference type="InterPro" id="IPR001451">
    <property type="entry name" value="Hexapep"/>
</dbReference>
<keyword evidence="6" id="KW-1185">Reference proteome</keyword>
<dbReference type="EC" id="2.3.1.-" evidence="5"/>
<dbReference type="GO" id="GO:0016746">
    <property type="term" value="F:acyltransferase activity"/>
    <property type="evidence" value="ECO:0007669"/>
    <property type="project" value="UniProtKB-KW"/>
</dbReference>
<keyword evidence="2 5" id="KW-0808">Transferase</keyword>
<dbReference type="Gene3D" id="2.160.10.10">
    <property type="entry name" value="Hexapeptide repeat proteins"/>
    <property type="match status" value="1"/>
</dbReference>
<evidence type="ECO:0000256" key="3">
    <source>
        <dbReference type="ARBA" id="ARBA00022737"/>
    </source>
</evidence>
<name>A0ABW3RMP5_9SPHI</name>
<reference evidence="6" key="1">
    <citation type="journal article" date="2019" name="Int. J. Syst. Evol. Microbiol.">
        <title>The Global Catalogue of Microorganisms (GCM) 10K type strain sequencing project: providing services to taxonomists for standard genome sequencing and annotation.</title>
        <authorList>
            <consortium name="The Broad Institute Genomics Platform"/>
            <consortium name="The Broad Institute Genome Sequencing Center for Infectious Disease"/>
            <person name="Wu L."/>
            <person name="Ma J."/>
        </authorList>
    </citation>
    <scope>NUCLEOTIDE SEQUENCE [LARGE SCALE GENOMIC DNA]</scope>
    <source>
        <strain evidence="6">CCUG 52468</strain>
    </source>
</reference>
<dbReference type="PROSITE" id="PS00101">
    <property type="entry name" value="HEXAPEP_TRANSFERASES"/>
    <property type="match status" value="1"/>
</dbReference>
<dbReference type="Proteomes" id="UP001597205">
    <property type="component" value="Unassembled WGS sequence"/>
</dbReference>
<protein>
    <submittedName>
        <fullName evidence="5">CatB-related O-acetyltransferase</fullName>
        <ecNumber evidence="5">2.3.1.-</ecNumber>
    </submittedName>
</protein>
<dbReference type="RefSeq" id="WP_380897168.1">
    <property type="nucleotide sequence ID" value="NZ_JBHTKY010000019.1"/>
</dbReference>
<dbReference type="CDD" id="cd03349">
    <property type="entry name" value="LbH_XAT"/>
    <property type="match status" value="1"/>
</dbReference>
<evidence type="ECO:0000256" key="1">
    <source>
        <dbReference type="ARBA" id="ARBA00007274"/>
    </source>
</evidence>
<sequence>MKLIKPLFFLIKNFLRIPIDFIKKNKIHKTTRISSNTKLVKCLIGKYCYIANNVNMVNATIGNYVSIAPGVQIGGMEHSYWWYSTSTFLSDQNISNQQTIIEDDVWIGAGSIIKQGVRIGRGAVIGAMSFVNKDVPDYTITFGVPAKTFKDRFNEELKLKVINSKFWIHKPIKAREILNKL</sequence>
<organism evidence="5 6">
    <name type="scientific">Sphingobacterium daejeonense</name>
    <dbReference type="NCBI Taxonomy" id="371142"/>
    <lineage>
        <taxon>Bacteria</taxon>
        <taxon>Pseudomonadati</taxon>
        <taxon>Bacteroidota</taxon>
        <taxon>Sphingobacteriia</taxon>
        <taxon>Sphingobacteriales</taxon>
        <taxon>Sphingobacteriaceae</taxon>
        <taxon>Sphingobacterium</taxon>
    </lineage>
</organism>
<evidence type="ECO:0000256" key="4">
    <source>
        <dbReference type="ARBA" id="ARBA00023315"/>
    </source>
</evidence>
<dbReference type="InterPro" id="IPR018357">
    <property type="entry name" value="Hexapep_transf_CS"/>
</dbReference>
<dbReference type="EMBL" id="JBHTKY010000019">
    <property type="protein sequence ID" value="MFD1166479.1"/>
    <property type="molecule type" value="Genomic_DNA"/>
</dbReference>
<keyword evidence="4 5" id="KW-0012">Acyltransferase</keyword>
<dbReference type="SUPFAM" id="SSF51161">
    <property type="entry name" value="Trimeric LpxA-like enzymes"/>
    <property type="match status" value="1"/>
</dbReference>
<evidence type="ECO:0000313" key="5">
    <source>
        <dbReference type="EMBL" id="MFD1166479.1"/>
    </source>
</evidence>
<dbReference type="InterPro" id="IPR050179">
    <property type="entry name" value="Trans_hexapeptide_repeat"/>
</dbReference>
<evidence type="ECO:0000256" key="2">
    <source>
        <dbReference type="ARBA" id="ARBA00022679"/>
    </source>
</evidence>
<dbReference type="Pfam" id="PF00132">
    <property type="entry name" value="Hexapep"/>
    <property type="match status" value="1"/>
</dbReference>
<evidence type="ECO:0000313" key="6">
    <source>
        <dbReference type="Proteomes" id="UP001597205"/>
    </source>
</evidence>